<evidence type="ECO:0000256" key="7">
    <source>
        <dbReference type="SAM" id="Phobius"/>
    </source>
</evidence>
<protein>
    <submittedName>
        <fullName evidence="9">Major facilitator superfamily domain-containing protein</fullName>
    </submittedName>
</protein>
<organism evidence="9 10">
    <name type="scientific">Collybia nuda</name>
    <dbReference type="NCBI Taxonomy" id="64659"/>
    <lineage>
        <taxon>Eukaryota</taxon>
        <taxon>Fungi</taxon>
        <taxon>Dikarya</taxon>
        <taxon>Basidiomycota</taxon>
        <taxon>Agaricomycotina</taxon>
        <taxon>Agaricomycetes</taxon>
        <taxon>Agaricomycetidae</taxon>
        <taxon>Agaricales</taxon>
        <taxon>Tricholomatineae</taxon>
        <taxon>Clitocybaceae</taxon>
        <taxon>Collybia</taxon>
    </lineage>
</organism>
<feature type="transmembrane region" description="Helical" evidence="7">
    <location>
        <begin position="160"/>
        <end position="181"/>
    </location>
</feature>
<sequence length="681" mass="74629">MGSVTPRASGFWSESRMASSYFPEDEGDDVEQQQNLLDNDDADDLKDGGTPLDRTIDRIGMGSYQWTLLSLCGFGWLADNMWIQAVAIILPRVQQHYSVPDSYIGGVSSSMFAGMMFGAIGWGTCSDLMGRSTAFNATLFFTALFGLLASFANSFPTLCITLFFLGSAVGGSMPTDGTLLLEHMPRSKQYLVTALSVFFSFGAVLSAVVALQVLPQNSCQPSLPCDVETQNRGWKYLLIALGLITLSMFLARIVFFRLHESPRYLVHAGRPQEAIESLQLISRFNGSDLSLELEDVEDHHKPMTDPSEQDNSNNDNAARADIPKAERPRLTSTTIFHAGQLDGETSPPPIAANGNSRPTFVPHYQSTQASPPQLDVHSFITPSEENPPGITLSNNQGTSHGKEDPPADSQSEESSNYARTPRPPRPSISPRRRSRRTSRRRISSMYERKICNSLPRWLRKPLWAWWDRVLMVLTPEWVRTTVLMWSIWFTMSLAYTMFNVYLPKLLETSSAVGKVAATPKTLEASLWDVVIFTIGGCPGAILGAFLIESSLGRRWSLAGSTFVTAFFCIVFVMVESVWAVRASTVGISLSATAMWAVLYGWTPEIFGTKIRGTACGIASALSRIGGMIAPMLGGMLLMMDRSVPVYTSVVIFAIAGICVLMLKEGAGDSGGRAKGERVVVH</sequence>
<keyword evidence="10" id="KW-1185">Reference proteome</keyword>
<gene>
    <name evidence="9" type="ORF">BDZ94DRAFT_1189371</name>
</gene>
<feature type="transmembrane region" description="Helical" evidence="7">
    <location>
        <begin position="477"/>
        <end position="498"/>
    </location>
</feature>
<feature type="transmembrane region" description="Helical" evidence="7">
    <location>
        <begin position="190"/>
        <end position="214"/>
    </location>
</feature>
<feature type="domain" description="Major facilitator superfamily (MFS) profile" evidence="8">
    <location>
        <begin position="68"/>
        <end position="667"/>
    </location>
</feature>
<dbReference type="InterPro" id="IPR011701">
    <property type="entry name" value="MFS"/>
</dbReference>
<dbReference type="EMBL" id="MU150248">
    <property type="protein sequence ID" value="KAF9465236.1"/>
    <property type="molecule type" value="Genomic_DNA"/>
</dbReference>
<feature type="region of interest" description="Disordered" evidence="6">
    <location>
        <begin position="21"/>
        <end position="49"/>
    </location>
</feature>
<dbReference type="InterPro" id="IPR005828">
    <property type="entry name" value="MFS_sugar_transport-like"/>
</dbReference>
<proteinExistence type="predicted"/>
<feature type="transmembrane region" description="Helical" evidence="7">
    <location>
        <begin position="529"/>
        <end position="548"/>
    </location>
</feature>
<accession>A0A9P5YB94</accession>
<feature type="transmembrane region" description="Helical" evidence="7">
    <location>
        <begin position="134"/>
        <end position="154"/>
    </location>
</feature>
<feature type="compositionally biased region" description="Basic residues" evidence="6">
    <location>
        <begin position="430"/>
        <end position="440"/>
    </location>
</feature>
<evidence type="ECO:0000313" key="10">
    <source>
        <dbReference type="Proteomes" id="UP000807353"/>
    </source>
</evidence>
<dbReference type="PROSITE" id="PS50850">
    <property type="entry name" value="MFS"/>
    <property type="match status" value="1"/>
</dbReference>
<dbReference type="GO" id="GO:0016020">
    <property type="term" value="C:membrane"/>
    <property type="evidence" value="ECO:0007669"/>
    <property type="project" value="UniProtKB-SubCell"/>
</dbReference>
<dbReference type="InterPro" id="IPR020846">
    <property type="entry name" value="MFS_dom"/>
</dbReference>
<evidence type="ECO:0000256" key="2">
    <source>
        <dbReference type="ARBA" id="ARBA00022448"/>
    </source>
</evidence>
<feature type="compositionally biased region" description="Polar residues" evidence="6">
    <location>
        <begin position="408"/>
        <end position="418"/>
    </location>
</feature>
<keyword evidence="2" id="KW-0813">Transport</keyword>
<feature type="transmembrane region" description="Helical" evidence="7">
    <location>
        <begin position="68"/>
        <end position="90"/>
    </location>
</feature>
<feature type="compositionally biased region" description="Polar residues" evidence="6">
    <location>
        <begin position="353"/>
        <end position="371"/>
    </location>
</feature>
<evidence type="ECO:0000256" key="1">
    <source>
        <dbReference type="ARBA" id="ARBA00004141"/>
    </source>
</evidence>
<keyword evidence="4 7" id="KW-1133">Transmembrane helix</keyword>
<dbReference type="SUPFAM" id="SSF103473">
    <property type="entry name" value="MFS general substrate transporter"/>
    <property type="match status" value="1"/>
</dbReference>
<feature type="transmembrane region" description="Helical" evidence="7">
    <location>
        <begin position="643"/>
        <end position="662"/>
    </location>
</feature>
<evidence type="ECO:0000259" key="8">
    <source>
        <dbReference type="PROSITE" id="PS50850"/>
    </source>
</evidence>
<name>A0A9P5YB94_9AGAR</name>
<keyword evidence="5 7" id="KW-0472">Membrane</keyword>
<feature type="transmembrane region" description="Helical" evidence="7">
    <location>
        <begin position="102"/>
        <end position="122"/>
    </location>
</feature>
<evidence type="ECO:0000313" key="9">
    <source>
        <dbReference type="EMBL" id="KAF9465236.1"/>
    </source>
</evidence>
<evidence type="ECO:0000256" key="4">
    <source>
        <dbReference type="ARBA" id="ARBA00022989"/>
    </source>
</evidence>
<evidence type="ECO:0000256" key="3">
    <source>
        <dbReference type="ARBA" id="ARBA00022692"/>
    </source>
</evidence>
<feature type="transmembrane region" description="Helical" evidence="7">
    <location>
        <begin position="234"/>
        <end position="255"/>
    </location>
</feature>
<dbReference type="Pfam" id="PF00083">
    <property type="entry name" value="Sugar_tr"/>
    <property type="match status" value="1"/>
</dbReference>
<feature type="compositionally biased region" description="Low complexity" evidence="6">
    <location>
        <begin position="310"/>
        <end position="320"/>
    </location>
</feature>
<reference evidence="9" key="1">
    <citation type="submission" date="2020-11" db="EMBL/GenBank/DDBJ databases">
        <authorList>
            <consortium name="DOE Joint Genome Institute"/>
            <person name="Ahrendt S."/>
            <person name="Riley R."/>
            <person name="Andreopoulos W."/>
            <person name="Labutti K."/>
            <person name="Pangilinan J."/>
            <person name="Ruiz-Duenas F.J."/>
            <person name="Barrasa J.M."/>
            <person name="Sanchez-Garcia M."/>
            <person name="Camarero S."/>
            <person name="Miyauchi S."/>
            <person name="Serrano A."/>
            <person name="Linde D."/>
            <person name="Babiker R."/>
            <person name="Drula E."/>
            <person name="Ayuso-Fernandez I."/>
            <person name="Pacheco R."/>
            <person name="Padilla G."/>
            <person name="Ferreira P."/>
            <person name="Barriuso J."/>
            <person name="Kellner H."/>
            <person name="Castanera R."/>
            <person name="Alfaro M."/>
            <person name="Ramirez L."/>
            <person name="Pisabarro A.G."/>
            <person name="Kuo A."/>
            <person name="Tritt A."/>
            <person name="Lipzen A."/>
            <person name="He G."/>
            <person name="Yan M."/>
            <person name="Ng V."/>
            <person name="Cullen D."/>
            <person name="Martin F."/>
            <person name="Rosso M.-N."/>
            <person name="Henrissat B."/>
            <person name="Hibbett D."/>
            <person name="Martinez A.T."/>
            <person name="Grigoriev I.V."/>
        </authorList>
    </citation>
    <scope>NUCLEOTIDE SEQUENCE</scope>
    <source>
        <strain evidence="9">CBS 247.69</strain>
    </source>
</reference>
<feature type="transmembrane region" description="Helical" evidence="7">
    <location>
        <begin position="613"/>
        <end position="637"/>
    </location>
</feature>
<feature type="transmembrane region" description="Helical" evidence="7">
    <location>
        <begin position="555"/>
        <end position="574"/>
    </location>
</feature>
<dbReference type="GO" id="GO:0022857">
    <property type="term" value="F:transmembrane transporter activity"/>
    <property type="evidence" value="ECO:0007669"/>
    <property type="project" value="InterPro"/>
</dbReference>
<comment type="subcellular location">
    <subcellularLocation>
        <location evidence="1">Membrane</location>
        <topology evidence="1">Multi-pass membrane protein</topology>
    </subcellularLocation>
</comment>
<dbReference type="AlphaFoldDB" id="A0A9P5YB94"/>
<feature type="region of interest" description="Disordered" evidence="6">
    <location>
        <begin position="297"/>
        <end position="440"/>
    </location>
</feature>
<keyword evidence="3 7" id="KW-0812">Transmembrane</keyword>
<dbReference type="PANTHER" id="PTHR23511">
    <property type="entry name" value="SYNAPTIC VESICLE GLYCOPROTEIN 2"/>
    <property type="match status" value="1"/>
</dbReference>
<dbReference type="OrthoDB" id="4139357at2759"/>
<evidence type="ECO:0000256" key="6">
    <source>
        <dbReference type="SAM" id="MobiDB-lite"/>
    </source>
</evidence>
<dbReference type="InterPro" id="IPR036259">
    <property type="entry name" value="MFS_trans_sf"/>
</dbReference>
<dbReference type="PANTHER" id="PTHR23511:SF5">
    <property type="entry name" value="MAJOR FACILITATOR-TYPE TRANSPORTER HXNZ-RELATED"/>
    <property type="match status" value="1"/>
</dbReference>
<evidence type="ECO:0000256" key="5">
    <source>
        <dbReference type="ARBA" id="ARBA00023136"/>
    </source>
</evidence>
<comment type="caution">
    <text evidence="9">The sequence shown here is derived from an EMBL/GenBank/DDBJ whole genome shotgun (WGS) entry which is preliminary data.</text>
</comment>
<dbReference type="Gene3D" id="1.20.1250.20">
    <property type="entry name" value="MFS general substrate transporter like domains"/>
    <property type="match status" value="2"/>
</dbReference>
<feature type="transmembrane region" description="Helical" evidence="7">
    <location>
        <begin position="580"/>
        <end position="601"/>
    </location>
</feature>
<dbReference type="Proteomes" id="UP000807353">
    <property type="component" value="Unassembled WGS sequence"/>
</dbReference>
<dbReference type="Pfam" id="PF07690">
    <property type="entry name" value="MFS_1"/>
    <property type="match status" value="1"/>
</dbReference>